<evidence type="ECO:0000313" key="1">
    <source>
        <dbReference type="EMBL" id="EDT09299.1"/>
    </source>
</evidence>
<accession>B1G3S7</accession>
<dbReference type="EMBL" id="ABLD01000012">
    <property type="protein sequence ID" value="EDT09299.1"/>
    <property type="molecule type" value="Genomic_DNA"/>
</dbReference>
<sequence length="79" mass="8679">MIAEGAVVTIAEAANYLFVSRPHVRKLFAAGKHTEVLPRDPTGRINIDVFSVESYRTARDAAMRAYVDSQTEDSDPLGL</sequence>
<evidence type="ECO:0008006" key="3">
    <source>
        <dbReference type="Google" id="ProtNLM"/>
    </source>
</evidence>
<gene>
    <name evidence="1" type="ORF">BgramDRAFT_4021</name>
</gene>
<proteinExistence type="predicted"/>
<name>B1G3S7_PARG4</name>
<comment type="caution">
    <text evidence="1">The sequence shown here is derived from an EMBL/GenBank/DDBJ whole genome shotgun (WGS) entry which is preliminary data.</text>
</comment>
<protein>
    <recommendedName>
        <fullName evidence="3">Helix-turn-helix domain-containing protein</fullName>
    </recommendedName>
</protein>
<dbReference type="RefSeq" id="WP_006050590.1">
    <property type="nucleotide sequence ID" value="NZ_CADIKA010000016.1"/>
</dbReference>
<reference evidence="1 2" key="1">
    <citation type="submission" date="2008-03" db="EMBL/GenBank/DDBJ databases">
        <title>Sequencing of the draft genome and assembly of Burkholderia graminis C4D1M.</title>
        <authorList>
            <consortium name="US DOE Joint Genome Institute (JGI-PGF)"/>
            <person name="Copeland A."/>
            <person name="Lucas S."/>
            <person name="Lapidus A."/>
            <person name="Glavina del Rio T."/>
            <person name="Dalin E."/>
            <person name="Tice H."/>
            <person name="Bruce D."/>
            <person name="Goodwin L."/>
            <person name="Pitluck S."/>
            <person name="Larimer F."/>
            <person name="Land M.L."/>
            <person name="Hauser L."/>
            <person name="Tiedje J."/>
            <person name="Richardson P."/>
        </authorList>
    </citation>
    <scope>NUCLEOTIDE SEQUENCE [LARGE SCALE GENOMIC DNA]</scope>
    <source>
        <strain evidence="2">ATCC 700544 / DSM 17151 / LMG 18924 / NCIMB 13744 / C4D1M</strain>
    </source>
</reference>
<organism evidence="1 2">
    <name type="scientific">Paraburkholderia graminis (strain ATCC 700544 / DSM 17151 / LMG 18924 / NCIMB 13744 / C4D1M)</name>
    <dbReference type="NCBI Taxonomy" id="396598"/>
    <lineage>
        <taxon>Bacteria</taxon>
        <taxon>Pseudomonadati</taxon>
        <taxon>Pseudomonadota</taxon>
        <taxon>Betaproteobacteria</taxon>
        <taxon>Burkholderiales</taxon>
        <taxon>Burkholderiaceae</taxon>
        <taxon>Paraburkholderia</taxon>
    </lineage>
</organism>
<keyword evidence="2" id="KW-1185">Reference proteome</keyword>
<dbReference type="AlphaFoldDB" id="B1G3S7"/>
<evidence type="ECO:0000313" key="2">
    <source>
        <dbReference type="Proteomes" id="UP000005045"/>
    </source>
</evidence>
<dbReference type="Proteomes" id="UP000005045">
    <property type="component" value="Unassembled WGS sequence"/>
</dbReference>